<keyword evidence="2" id="KW-1185">Reference proteome</keyword>
<evidence type="ECO:0000313" key="2">
    <source>
        <dbReference type="Proteomes" id="UP001283341"/>
    </source>
</evidence>
<reference evidence="1" key="1">
    <citation type="journal article" date="2023" name="Mol. Phylogenet. Evol.">
        <title>Genome-scale phylogeny and comparative genomics of the fungal order Sordariales.</title>
        <authorList>
            <person name="Hensen N."/>
            <person name="Bonometti L."/>
            <person name="Westerberg I."/>
            <person name="Brannstrom I.O."/>
            <person name="Guillou S."/>
            <person name="Cros-Aarteil S."/>
            <person name="Calhoun S."/>
            <person name="Haridas S."/>
            <person name="Kuo A."/>
            <person name="Mondo S."/>
            <person name="Pangilinan J."/>
            <person name="Riley R."/>
            <person name="LaButti K."/>
            <person name="Andreopoulos B."/>
            <person name="Lipzen A."/>
            <person name="Chen C."/>
            <person name="Yan M."/>
            <person name="Daum C."/>
            <person name="Ng V."/>
            <person name="Clum A."/>
            <person name="Steindorff A."/>
            <person name="Ohm R.A."/>
            <person name="Martin F."/>
            <person name="Silar P."/>
            <person name="Natvig D.O."/>
            <person name="Lalanne C."/>
            <person name="Gautier V."/>
            <person name="Ament-Velasquez S.L."/>
            <person name="Kruys A."/>
            <person name="Hutchinson M.I."/>
            <person name="Powell A.J."/>
            <person name="Barry K."/>
            <person name="Miller A.N."/>
            <person name="Grigoriev I.V."/>
            <person name="Debuchy R."/>
            <person name="Gladieux P."/>
            <person name="Hiltunen Thoren M."/>
            <person name="Johannesson H."/>
        </authorList>
    </citation>
    <scope>NUCLEOTIDE SEQUENCE</scope>
    <source>
        <strain evidence="1">CBS 118394</strain>
    </source>
</reference>
<reference evidence="1" key="2">
    <citation type="submission" date="2023-06" db="EMBL/GenBank/DDBJ databases">
        <authorList>
            <consortium name="Lawrence Berkeley National Laboratory"/>
            <person name="Haridas S."/>
            <person name="Hensen N."/>
            <person name="Bonometti L."/>
            <person name="Westerberg I."/>
            <person name="Brannstrom I.O."/>
            <person name="Guillou S."/>
            <person name="Cros-Aarteil S."/>
            <person name="Calhoun S."/>
            <person name="Kuo A."/>
            <person name="Mondo S."/>
            <person name="Pangilinan J."/>
            <person name="Riley R."/>
            <person name="Labutti K."/>
            <person name="Andreopoulos B."/>
            <person name="Lipzen A."/>
            <person name="Chen C."/>
            <person name="Yanf M."/>
            <person name="Daum C."/>
            <person name="Ng V."/>
            <person name="Clum A."/>
            <person name="Steindorff A."/>
            <person name="Ohm R."/>
            <person name="Martin F."/>
            <person name="Silar P."/>
            <person name="Natvig D."/>
            <person name="Lalanne C."/>
            <person name="Gautier V."/>
            <person name="Ament-Velasquez S.L."/>
            <person name="Kruys A."/>
            <person name="Hutchinson M.I."/>
            <person name="Powell A.J."/>
            <person name="Barry K."/>
            <person name="Miller A.N."/>
            <person name="Grigoriev I.V."/>
            <person name="Debuchy R."/>
            <person name="Gladieux P."/>
            <person name="Thoren M.H."/>
            <person name="Johannesson H."/>
        </authorList>
    </citation>
    <scope>NUCLEOTIDE SEQUENCE</scope>
    <source>
        <strain evidence="1">CBS 118394</strain>
    </source>
</reference>
<sequence>MRVSWSAVLAACRRHSASLAGPRTNLPDPTPFLPFHRQVDPALFCRPSSGPSNAGQVRSGQTRQVDLLAELGTPLGADSHPASRLGRSLATGAPEILHNCCPDLHQWWMDGNGMEPPQCIRHQTVLGMNQHHPDSFINCCRSPEIDRAS</sequence>
<comment type="caution">
    <text evidence="1">The sequence shown here is derived from an EMBL/GenBank/DDBJ whole genome shotgun (WGS) entry which is preliminary data.</text>
</comment>
<proteinExistence type="predicted"/>
<evidence type="ECO:0000313" key="1">
    <source>
        <dbReference type="EMBL" id="KAK3324924.1"/>
    </source>
</evidence>
<gene>
    <name evidence="1" type="ORF">B0H66DRAFT_107467</name>
</gene>
<organism evidence="1 2">
    <name type="scientific">Apodospora peruviana</name>
    <dbReference type="NCBI Taxonomy" id="516989"/>
    <lineage>
        <taxon>Eukaryota</taxon>
        <taxon>Fungi</taxon>
        <taxon>Dikarya</taxon>
        <taxon>Ascomycota</taxon>
        <taxon>Pezizomycotina</taxon>
        <taxon>Sordariomycetes</taxon>
        <taxon>Sordariomycetidae</taxon>
        <taxon>Sordariales</taxon>
        <taxon>Lasiosphaeriaceae</taxon>
        <taxon>Apodospora</taxon>
    </lineage>
</organism>
<dbReference type="Proteomes" id="UP001283341">
    <property type="component" value="Unassembled WGS sequence"/>
</dbReference>
<protein>
    <submittedName>
        <fullName evidence="1">Uncharacterized protein</fullName>
    </submittedName>
</protein>
<name>A0AAE0IGW7_9PEZI</name>
<accession>A0AAE0IGW7</accession>
<dbReference type="AlphaFoldDB" id="A0AAE0IGW7"/>
<dbReference type="EMBL" id="JAUEDM010000002">
    <property type="protein sequence ID" value="KAK3324924.1"/>
    <property type="molecule type" value="Genomic_DNA"/>
</dbReference>